<dbReference type="InterPro" id="IPR011004">
    <property type="entry name" value="Trimer_LpxA-like_sf"/>
</dbReference>
<keyword evidence="7" id="KW-0198">Cysteine biosynthesis</keyword>
<dbReference type="NCBIfam" id="NF041874">
    <property type="entry name" value="EPS_EpsC"/>
    <property type="match status" value="1"/>
</dbReference>
<dbReference type="RefSeq" id="WP_154538782.1">
    <property type="nucleotide sequence ID" value="NZ_JAXDSU010000017.1"/>
</dbReference>
<proteinExistence type="inferred from homology"/>
<dbReference type="GO" id="GO:0009001">
    <property type="term" value="F:serine O-acetyltransferase activity"/>
    <property type="evidence" value="ECO:0007669"/>
    <property type="project" value="UniProtKB-EC"/>
</dbReference>
<dbReference type="InterPro" id="IPR042122">
    <property type="entry name" value="Ser_AcTrfase_N_sf"/>
</dbReference>
<keyword evidence="12" id="KW-1185">Reference proteome</keyword>
<dbReference type="GO" id="GO:0005737">
    <property type="term" value="C:cytoplasm"/>
    <property type="evidence" value="ECO:0007669"/>
    <property type="project" value="InterPro"/>
</dbReference>
<evidence type="ECO:0000256" key="1">
    <source>
        <dbReference type="ARBA" id="ARBA00004876"/>
    </source>
</evidence>
<keyword evidence="6 10" id="KW-0808">Transferase</keyword>
<dbReference type="AlphaFoldDB" id="A0A6N7VSY1"/>
<keyword evidence="5" id="KW-0028">Amino-acid biosynthesis</keyword>
<dbReference type="SUPFAM" id="SSF51161">
    <property type="entry name" value="Trimeric LpxA-like enzymes"/>
    <property type="match status" value="1"/>
</dbReference>
<accession>A0A6N7VSY1</accession>
<comment type="caution">
    <text evidence="11">The sequence shown here is derived from an EMBL/GenBank/DDBJ whole genome shotgun (WGS) entry which is preliminary data.</text>
</comment>
<dbReference type="PIRSF" id="PIRSF000441">
    <property type="entry name" value="CysE"/>
    <property type="match status" value="1"/>
</dbReference>
<organism evidence="11 12">
    <name type="scientific">Anaerococcus porci</name>
    <dbReference type="NCBI Taxonomy" id="2652269"/>
    <lineage>
        <taxon>Bacteria</taxon>
        <taxon>Bacillati</taxon>
        <taxon>Bacillota</taxon>
        <taxon>Tissierellia</taxon>
        <taxon>Tissierellales</taxon>
        <taxon>Peptoniphilaceae</taxon>
        <taxon>Anaerococcus</taxon>
    </lineage>
</organism>
<evidence type="ECO:0000256" key="4">
    <source>
        <dbReference type="ARBA" id="ARBA00018522"/>
    </source>
</evidence>
<reference evidence="11 12" key="1">
    <citation type="submission" date="2019-08" db="EMBL/GenBank/DDBJ databases">
        <title>In-depth cultivation of the pig gut microbiome towards novel bacterial diversity and tailored functional studies.</title>
        <authorList>
            <person name="Wylensek D."/>
            <person name="Hitch T.C.A."/>
            <person name="Clavel T."/>
        </authorList>
    </citation>
    <scope>NUCLEOTIDE SEQUENCE [LARGE SCALE GENOMIC DNA]</scope>
    <source>
        <strain evidence="11 12">WCA-380-WT-2B</strain>
    </source>
</reference>
<evidence type="ECO:0000256" key="10">
    <source>
        <dbReference type="PIRNR" id="PIRNR000441"/>
    </source>
</evidence>
<gene>
    <name evidence="11" type="ORF">FYJ26_00495</name>
</gene>
<dbReference type="InterPro" id="IPR053376">
    <property type="entry name" value="Serine_acetyltransferase"/>
</dbReference>
<name>A0A6N7VSY1_9FIRM</name>
<comment type="similarity">
    <text evidence="2 10">Belongs to the transferase hexapeptide repeat family.</text>
</comment>
<dbReference type="FunFam" id="2.160.10.10:FF:000007">
    <property type="entry name" value="Serine acetyltransferase"/>
    <property type="match status" value="1"/>
</dbReference>
<dbReference type="Gene3D" id="2.160.10.10">
    <property type="entry name" value="Hexapeptide repeat proteins"/>
    <property type="match status" value="1"/>
</dbReference>
<evidence type="ECO:0000313" key="12">
    <source>
        <dbReference type="Proteomes" id="UP000441925"/>
    </source>
</evidence>
<dbReference type="Pfam" id="PF00132">
    <property type="entry name" value="Hexapep"/>
    <property type="match status" value="1"/>
</dbReference>
<dbReference type="Proteomes" id="UP000441925">
    <property type="component" value="Unassembled WGS sequence"/>
</dbReference>
<keyword evidence="8 10" id="KW-0012">Acyltransferase</keyword>
<dbReference type="UniPathway" id="UPA00136">
    <property type="reaction ID" value="UER00199"/>
</dbReference>
<dbReference type="InterPro" id="IPR005881">
    <property type="entry name" value="Ser_O-AcTrfase"/>
</dbReference>
<dbReference type="PANTHER" id="PTHR42811">
    <property type="entry name" value="SERINE ACETYLTRANSFERASE"/>
    <property type="match status" value="1"/>
</dbReference>
<dbReference type="InterPro" id="IPR001451">
    <property type="entry name" value="Hexapep"/>
</dbReference>
<evidence type="ECO:0000256" key="6">
    <source>
        <dbReference type="ARBA" id="ARBA00022679"/>
    </source>
</evidence>
<sequence length="177" mass="19093">MTFEDYKNELIKTALAKDPALKSEDEAINFSPGIRALLAHYKAHNLYMSGEFAKADEISLKSRMETGIEIHPGAKIGRRCYIDHGMGVVIGETAEIGDDVLMYHGVTLGGLVNKRVKRHPSVGNNVLIGAGAVILGNIKIGNNCKIGANAVVLEDVPDDCTAVGVPAQIIKHKKYNK</sequence>
<evidence type="ECO:0000256" key="2">
    <source>
        <dbReference type="ARBA" id="ARBA00007274"/>
    </source>
</evidence>
<dbReference type="Gene3D" id="1.10.3130.10">
    <property type="entry name" value="serine acetyltransferase, domain 1"/>
    <property type="match status" value="1"/>
</dbReference>
<protein>
    <recommendedName>
        <fullName evidence="4 10">Serine acetyltransferase</fullName>
        <ecNumber evidence="3 10">2.3.1.30</ecNumber>
    </recommendedName>
</protein>
<evidence type="ECO:0000256" key="3">
    <source>
        <dbReference type="ARBA" id="ARBA00013266"/>
    </source>
</evidence>
<dbReference type="GO" id="GO:0006535">
    <property type="term" value="P:cysteine biosynthetic process from serine"/>
    <property type="evidence" value="ECO:0007669"/>
    <property type="project" value="InterPro"/>
</dbReference>
<evidence type="ECO:0000256" key="9">
    <source>
        <dbReference type="ARBA" id="ARBA00049486"/>
    </source>
</evidence>
<dbReference type="EMBL" id="VULQ01000001">
    <property type="protein sequence ID" value="MSS76927.1"/>
    <property type="molecule type" value="Genomic_DNA"/>
</dbReference>
<evidence type="ECO:0000313" key="11">
    <source>
        <dbReference type="EMBL" id="MSS76927.1"/>
    </source>
</evidence>
<evidence type="ECO:0000256" key="8">
    <source>
        <dbReference type="ARBA" id="ARBA00023315"/>
    </source>
</evidence>
<evidence type="ECO:0000256" key="5">
    <source>
        <dbReference type="ARBA" id="ARBA00022605"/>
    </source>
</evidence>
<evidence type="ECO:0000256" key="7">
    <source>
        <dbReference type="ARBA" id="ARBA00023192"/>
    </source>
</evidence>
<comment type="catalytic activity">
    <reaction evidence="9 10">
        <text>L-serine + acetyl-CoA = O-acetyl-L-serine + CoA</text>
        <dbReference type="Rhea" id="RHEA:24560"/>
        <dbReference type="ChEBI" id="CHEBI:33384"/>
        <dbReference type="ChEBI" id="CHEBI:57287"/>
        <dbReference type="ChEBI" id="CHEBI:57288"/>
        <dbReference type="ChEBI" id="CHEBI:58340"/>
        <dbReference type="EC" id="2.3.1.30"/>
    </reaction>
</comment>
<comment type="pathway">
    <text evidence="1">Amino-acid biosynthesis; L-cysteine biosynthesis; L-cysteine from L-serine: step 1/2.</text>
</comment>
<dbReference type="InterPro" id="IPR045304">
    <property type="entry name" value="LbH_SAT"/>
</dbReference>
<dbReference type="CDD" id="cd03354">
    <property type="entry name" value="LbH_SAT"/>
    <property type="match status" value="1"/>
</dbReference>
<dbReference type="EC" id="2.3.1.30" evidence="3 10"/>